<evidence type="ECO:0000313" key="3">
    <source>
        <dbReference type="EMBL" id="KAH3713744.1"/>
    </source>
</evidence>
<dbReference type="Pfam" id="PF02985">
    <property type="entry name" value="HEAT"/>
    <property type="match status" value="1"/>
</dbReference>
<keyword evidence="4" id="KW-1185">Reference proteome</keyword>
<dbReference type="InterPro" id="IPR000357">
    <property type="entry name" value="HEAT"/>
</dbReference>
<evidence type="ECO:0000256" key="1">
    <source>
        <dbReference type="ARBA" id="ARBA00022737"/>
    </source>
</evidence>
<dbReference type="InterPro" id="IPR011989">
    <property type="entry name" value="ARM-like"/>
</dbReference>
<dbReference type="AlphaFoldDB" id="A0A9D4HB76"/>
<proteinExistence type="predicted"/>
<evidence type="ECO:0000256" key="2">
    <source>
        <dbReference type="PROSITE-ProRule" id="PRU00103"/>
    </source>
</evidence>
<dbReference type="Gene3D" id="1.25.10.10">
    <property type="entry name" value="Leucine-rich Repeat Variant"/>
    <property type="match status" value="1"/>
</dbReference>
<dbReference type="GO" id="GO:0019887">
    <property type="term" value="F:protein kinase regulator activity"/>
    <property type="evidence" value="ECO:0007669"/>
    <property type="project" value="TreeGrafter"/>
</dbReference>
<dbReference type="PROSITE" id="PS50077">
    <property type="entry name" value="HEAT_REPEAT"/>
    <property type="match status" value="1"/>
</dbReference>
<organism evidence="3 4">
    <name type="scientific">Dreissena polymorpha</name>
    <name type="common">Zebra mussel</name>
    <name type="synonym">Mytilus polymorpha</name>
    <dbReference type="NCBI Taxonomy" id="45954"/>
    <lineage>
        <taxon>Eukaryota</taxon>
        <taxon>Metazoa</taxon>
        <taxon>Spiralia</taxon>
        <taxon>Lophotrochozoa</taxon>
        <taxon>Mollusca</taxon>
        <taxon>Bivalvia</taxon>
        <taxon>Autobranchia</taxon>
        <taxon>Heteroconchia</taxon>
        <taxon>Euheterodonta</taxon>
        <taxon>Imparidentia</taxon>
        <taxon>Neoheterodontei</taxon>
        <taxon>Myida</taxon>
        <taxon>Dreissenoidea</taxon>
        <taxon>Dreissenidae</taxon>
        <taxon>Dreissena</taxon>
    </lineage>
</organism>
<dbReference type="GO" id="GO:0034198">
    <property type="term" value="P:cellular response to amino acid starvation"/>
    <property type="evidence" value="ECO:0007669"/>
    <property type="project" value="TreeGrafter"/>
</dbReference>
<dbReference type="Proteomes" id="UP000828390">
    <property type="component" value="Unassembled WGS sequence"/>
</dbReference>
<reference evidence="3" key="1">
    <citation type="journal article" date="2019" name="bioRxiv">
        <title>The Genome of the Zebra Mussel, Dreissena polymorpha: A Resource for Invasive Species Research.</title>
        <authorList>
            <person name="McCartney M.A."/>
            <person name="Auch B."/>
            <person name="Kono T."/>
            <person name="Mallez S."/>
            <person name="Zhang Y."/>
            <person name="Obille A."/>
            <person name="Becker A."/>
            <person name="Abrahante J.E."/>
            <person name="Garbe J."/>
            <person name="Badalamenti J.P."/>
            <person name="Herman A."/>
            <person name="Mangelson H."/>
            <person name="Liachko I."/>
            <person name="Sullivan S."/>
            <person name="Sone E.D."/>
            <person name="Koren S."/>
            <person name="Silverstein K.A.T."/>
            <person name="Beckman K.B."/>
            <person name="Gohl D.M."/>
        </authorList>
    </citation>
    <scope>NUCLEOTIDE SEQUENCE</scope>
    <source>
        <strain evidence="3">Duluth1</strain>
        <tissue evidence="3">Whole animal</tissue>
    </source>
</reference>
<dbReference type="GO" id="GO:0006417">
    <property type="term" value="P:regulation of translation"/>
    <property type="evidence" value="ECO:0007669"/>
    <property type="project" value="TreeGrafter"/>
</dbReference>
<dbReference type="GO" id="GO:0005829">
    <property type="term" value="C:cytosol"/>
    <property type="evidence" value="ECO:0007669"/>
    <property type="project" value="TreeGrafter"/>
</dbReference>
<protein>
    <submittedName>
        <fullName evidence="3">Uncharacterized protein</fullName>
    </submittedName>
</protein>
<keyword evidence="1" id="KW-0677">Repeat</keyword>
<sequence>MYPFIEKVIKCLTQSLMDTMPEVRCEAARALGTMVKCIGSQRSEDLKHWLFEVLKSYCSAEKRSGAAEGTNLSHYYV</sequence>
<gene>
    <name evidence="3" type="ORF">DPMN_073546</name>
</gene>
<feature type="repeat" description="HEAT" evidence="2">
    <location>
        <begin position="8"/>
        <end position="46"/>
    </location>
</feature>
<dbReference type="SUPFAM" id="SSF48371">
    <property type="entry name" value="ARM repeat"/>
    <property type="match status" value="1"/>
</dbReference>
<dbReference type="InterPro" id="IPR021133">
    <property type="entry name" value="HEAT_type_2"/>
</dbReference>
<accession>A0A9D4HB76</accession>
<evidence type="ECO:0000313" key="4">
    <source>
        <dbReference type="Proteomes" id="UP000828390"/>
    </source>
</evidence>
<dbReference type="InterPro" id="IPR016024">
    <property type="entry name" value="ARM-type_fold"/>
</dbReference>
<name>A0A9D4HB76_DREPO</name>
<dbReference type="PANTHER" id="PTHR23346:SF7">
    <property type="entry name" value="STALLED RIBOSOME SENSOR GCN1"/>
    <property type="match status" value="1"/>
</dbReference>
<dbReference type="EMBL" id="JAIWYP010000014">
    <property type="protein sequence ID" value="KAH3713744.1"/>
    <property type="molecule type" value="Genomic_DNA"/>
</dbReference>
<dbReference type="PANTHER" id="PTHR23346">
    <property type="entry name" value="TRANSLATIONAL ACTIVATOR GCN1-RELATED"/>
    <property type="match status" value="1"/>
</dbReference>
<comment type="caution">
    <text evidence="3">The sequence shown here is derived from an EMBL/GenBank/DDBJ whole genome shotgun (WGS) entry which is preliminary data.</text>
</comment>
<reference evidence="3" key="2">
    <citation type="submission" date="2020-11" db="EMBL/GenBank/DDBJ databases">
        <authorList>
            <person name="McCartney M.A."/>
            <person name="Auch B."/>
            <person name="Kono T."/>
            <person name="Mallez S."/>
            <person name="Becker A."/>
            <person name="Gohl D.M."/>
            <person name="Silverstein K.A.T."/>
            <person name="Koren S."/>
            <person name="Bechman K.B."/>
            <person name="Herman A."/>
            <person name="Abrahante J.E."/>
            <person name="Garbe J."/>
        </authorList>
    </citation>
    <scope>NUCLEOTIDE SEQUENCE</scope>
    <source>
        <strain evidence="3">Duluth1</strain>
        <tissue evidence="3">Whole animal</tissue>
    </source>
</reference>